<dbReference type="Gene3D" id="3.40.50.720">
    <property type="entry name" value="NAD(P)-binding Rossmann-like Domain"/>
    <property type="match status" value="1"/>
</dbReference>
<proteinExistence type="inferred from homology"/>
<evidence type="ECO:0000313" key="4">
    <source>
        <dbReference type="Proteomes" id="UP000315303"/>
    </source>
</evidence>
<dbReference type="InterPro" id="IPR020904">
    <property type="entry name" value="Sc_DH/Rdtase_CS"/>
</dbReference>
<dbReference type="SUPFAM" id="SSF51735">
    <property type="entry name" value="NAD(P)-binding Rossmann-fold domains"/>
    <property type="match status" value="1"/>
</dbReference>
<accession>A0A502L4V4</accession>
<dbReference type="NCBIfam" id="NF009466">
    <property type="entry name" value="PRK12826.1-2"/>
    <property type="match status" value="1"/>
</dbReference>
<dbReference type="GO" id="GO:0016491">
    <property type="term" value="F:oxidoreductase activity"/>
    <property type="evidence" value="ECO:0007669"/>
    <property type="project" value="UniProtKB-KW"/>
</dbReference>
<sequence>MKKIALVSGATGGIGFQISKQLAQQGFFVFGTTFSNTSEKVDSWNAALGENGCLKQVDICDIEQCSNFVREAATEGELSVLVNNAGITDDAFFLKMTPQQWAKVINTNLLSLYNLTHPVFTIMCEQGKGKIINISSVNAQKGQAGQTNYSASKAGIHGFTKALSQEGARYNVNVNTVSPGYTDTDMIRKIKPQIQEAIKATIPLKRFAETEDVANTVCFLASNNADYITGADLSVNGGMHIS</sequence>
<dbReference type="FunFam" id="3.40.50.720:FF:000173">
    <property type="entry name" value="3-oxoacyl-[acyl-carrier protein] reductase"/>
    <property type="match status" value="1"/>
</dbReference>
<gene>
    <name evidence="3" type="ORF">EPA86_01235</name>
</gene>
<reference evidence="3 4" key="1">
    <citation type="submission" date="2019-01" db="EMBL/GenBank/DDBJ databases">
        <title>Litorilituus lipolytica sp. nov., isolated from intertidal sand of the Yellow Sea in China.</title>
        <authorList>
            <person name="Liu A."/>
        </authorList>
    </citation>
    <scope>NUCLEOTIDE SEQUENCE [LARGE SCALE GENOMIC DNA]</scope>
    <source>
        <strain evidence="3 4">RZ04</strain>
    </source>
</reference>
<dbReference type="EMBL" id="SAWY01000002">
    <property type="protein sequence ID" value="TPH18948.1"/>
    <property type="molecule type" value="Genomic_DNA"/>
</dbReference>
<dbReference type="PROSITE" id="PS00061">
    <property type="entry name" value="ADH_SHORT"/>
    <property type="match status" value="1"/>
</dbReference>
<dbReference type="RefSeq" id="WP_140601088.1">
    <property type="nucleotide sequence ID" value="NZ_SAWY01000002.1"/>
</dbReference>
<dbReference type="InterPro" id="IPR002347">
    <property type="entry name" value="SDR_fam"/>
</dbReference>
<comment type="similarity">
    <text evidence="1">Belongs to the short-chain dehydrogenases/reductases (SDR) family.</text>
</comment>
<dbReference type="Proteomes" id="UP000315303">
    <property type="component" value="Unassembled WGS sequence"/>
</dbReference>
<dbReference type="PANTHER" id="PTHR42879">
    <property type="entry name" value="3-OXOACYL-(ACYL-CARRIER-PROTEIN) REDUCTASE"/>
    <property type="match status" value="1"/>
</dbReference>
<dbReference type="OrthoDB" id="9804774at2"/>
<comment type="caution">
    <text evidence="3">The sequence shown here is derived from an EMBL/GenBank/DDBJ whole genome shotgun (WGS) entry which is preliminary data.</text>
</comment>
<keyword evidence="2" id="KW-0560">Oxidoreductase</keyword>
<dbReference type="InterPro" id="IPR050259">
    <property type="entry name" value="SDR"/>
</dbReference>
<evidence type="ECO:0000256" key="1">
    <source>
        <dbReference type="ARBA" id="ARBA00006484"/>
    </source>
</evidence>
<dbReference type="PRINTS" id="PR00080">
    <property type="entry name" value="SDRFAMILY"/>
</dbReference>
<evidence type="ECO:0000256" key="2">
    <source>
        <dbReference type="ARBA" id="ARBA00023002"/>
    </source>
</evidence>
<name>A0A502L4V4_9GAMM</name>
<dbReference type="NCBIfam" id="NF009464">
    <property type="entry name" value="PRK12824.1"/>
    <property type="match status" value="1"/>
</dbReference>
<dbReference type="InterPro" id="IPR036291">
    <property type="entry name" value="NAD(P)-bd_dom_sf"/>
</dbReference>
<dbReference type="GO" id="GO:0032787">
    <property type="term" value="P:monocarboxylic acid metabolic process"/>
    <property type="evidence" value="ECO:0007669"/>
    <property type="project" value="UniProtKB-ARBA"/>
</dbReference>
<organism evidence="3 4">
    <name type="scientific">Litorilituus lipolyticus</name>
    <dbReference type="NCBI Taxonomy" id="2491017"/>
    <lineage>
        <taxon>Bacteria</taxon>
        <taxon>Pseudomonadati</taxon>
        <taxon>Pseudomonadota</taxon>
        <taxon>Gammaproteobacteria</taxon>
        <taxon>Alteromonadales</taxon>
        <taxon>Colwelliaceae</taxon>
        <taxon>Litorilituus</taxon>
    </lineage>
</organism>
<dbReference type="Pfam" id="PF13561">
    <property type="entry name" value="adh_short_C2"/>
    <property type="match status" value="1"/>
</dbReference>
<dbReference type="PRINTS" id="PR00081">
    <property type="entry name" value="GDHRDH"/>
</dbReference>
<dbReference type="PANTHER" id="PTHR42879:SF2">
    <property type="entry name" value="3-OXOACYL-[ACYL-CARRIER-PROTEIN] REDUCTASE FABG"/>
    <property type="match status" value="1"/>
</dbReference>
<dbReference type="AlphaFoldDB" id="A0A502L4V4"/>
<keyword evidence="4" id="KW-1185">Reference proteome</keyword>
<evidence type="ECO:0000313" key="3">
    <source>
        <dbReference type="EMBL" id="TPH18948.1"/>
    </source>
</evidence>
<protein>
    <submittedName>
        <fullName evidence="3">SDR family oxidoreductase</fullName>
    </submittedName>
</protein>